<dbReference type="FunFam" id="6.10.250.3410:FF:000001">
    <property type="entry name" value="Protein DBF4 homolog A"/>
    <property type="match status" value="1"/>
</dbReference>
<feature type="domain" description="BRCT" evidence="6">
    <location>
        <begin position="88"/>
        <end position="138"/>
    </location>
</feature>
<feature type="compositionally biased region" description="Polar residues" evidence="5">
    <location>
        <begin position="8"/>
        <end position="31"/>
    </location>
</feature>
<dbReference type="SUPFAM" id="SSF52113">
    <property type="entry name" value="BRCT domain"/>
    <property type="match status" value="1"/>
</dbReference>
<dbReference type="GO" id="GO:0043539">
    <property type="term" value="F:protein serine/threonine kinase activator activity"/>
    <property type="evidence" value="ECO:0007669"/>
    <property type="project" value="TreeGrafter"/>
</dbReference>
<evidence type="ECO:0000256" key="2">
    <source>
        <dbReference type="ARBA" id="ARBA00022771"/>
    </source>
</evidence>
<dbReference type="GO" id="GO:1901987">
    <property type="term" value="P:regulation of cell cycle phase transition"/>
    <property type="evidence" value="ECO:0007669"/>
    <property type="project" value="TreeGrafter"/>
</dbReference>
<evidence type="ECO:0008006" key="10">
    <source>
        <dbReference type="Google" id="ProtNLM"/>
    </source>
</evidence>
<dbReference type="EMBL" id="JAACJP010000003">
    <property type="protein sequence ID" value="KAF5386259.1"/>
    <property type="molecule type" value="Genomic_DNA"/>
</dbReference>
<dbReference type="PANTHER" id="PTHR15375:SF26">
    <property type="entry name" value="PROTEIN CHIFFON"/>
    <property type="match status" value="1"/>
</dbReference>
<dbReference type="PROSITE" id="PS50172">
    <property type="entry name" value="BRCT"/>
    <property type="match status" value="1"/>
</dbReference>
<dbReference type="InterPro" id="IPR051590">
    <property type="entry name" value="Replication_Regulatory_Kinase"/>
</dbReference>
<feature type="domain" description="DBF4-type" evidence="7">
    <location>
        <begin position="492"/>
        <end position="541"/>
    </location>
</feature>
<comment type="caution">
    <text evidence="8">The sequence shown here is derived from an EMBL/GenBank/DDBJ whole genome shotgun (WGS) entry which is preliminary data.</text>
</comment>
<dbReference type="Gene3D" id="3.40.50.10190">
    <property type="entry name" value="BRCT domain"/>
    <property type="match status" value="1"/>
</dbReference>
<dbReference type="Pfam" id="PF08630">
    <property type="entry name" value="Dfp1_Him1_M"/>
    <property type="match status" value="1"/>
</dbReference>
<evidence type="ECO:0000259" key="6">
    <source>
        <dbReference type="PROSITE" id="PS50172"/>
    </source>
</evidence>
<feature type="compositionally biased region" description="Basic and acidic residues" evidence="5">
    <location>
        <begin position="65"/>
        <end position="81"/>
    </location>
</feature>
<evidence type="ECO:0000256" key="1">
    <source>
        <dbReference type="ARBA" id="ARBA00022723"/>
    </source>
</evidence>
<evidence type="ECO:0000256" key="5">
    <source>
        <dbReference type="SAM" id="MobiDB-lite"/>
    </source>
</evidence>
<dbReference type="InterPro" id="IPR013939">
    <property type="entry name" value="Regulatory_Dfp1/Him1"/>
</dbReference>
<dbReference type="GO" id="GO:0003676">
    <property type="term" value="F:nucleic acid binding"/>
    <property type="evidence" value="ECO:0007669"/>
    <property type="project" value="InterPro"/>
</dbReference>
<dbReference type="Pfam" id="PF00533">
    <property type="entry name" value="BRCT"/>
    <property type="match status" value="1"/>
</dbReference>
<keyword evidence="9" id="KW-1185">Reference proteome</keyword>
<dbReference type="AlphaFoldDB" id="A0A8H5MA21"/>
<evidence type="ECO:0000313" key="8">
    <source>
        <dbReference type="EMBL" id="KAF5386259.1"/>
    </source>
</evidence>
<dbReference type="InterPro" id="IPR036420">
    <property type="entry name" value="BRCT_dom_sf"/>
</dbReference>
<dbReference type="SMART" id="SM00586">
    <property type="entry name" value="ZnF_DBF"/>
    <property type="match status" value="1"/>
</dbReference>
<reference evidence="8 9" key="1">
    <citation type="journal article" date="2020" name="ISME J.">
        <title>Uncovering the hidden diversity of litter-decomposition mechanisms in mushroom-forming fungi.</title>
        <authorList>
            <person name="Floudas D."/>
            <person name="Bentzer J."/>
            <person name="Ahren D."/>
            <person name="Johansson T."/>
            <person name="Persson P."/>
            <person name="Tunlid A."/>
        </authorList>
    </citation>
    <scope>NUCLEOTIDE SEQUENCE [LARGE SCALE GENOMIC DNA]</scope>
    <source>
        <strain evidence="8 9">CBS 661.87</strain>
    </source>
</reference>
<dbReference type="GO" id="GO:0031431">
    <property type="term" value="C:Dbf4-dependent protein kinase complex"/>
    <property type="evidence" value="ECO:0007669"/>
    <property type="project" value="TreeGrafter"/>
</dbReference>
<dbReference type="GO" id="GO:0008270">
    <property type="term" value="F:zinc ion binding"/>
    <property type="evidence" value="ECO:0007669"/>
    <property type="project" value="UniProtKB-KW"/>
</dbReference>
<dbReference type="PANTHER" id="PTHR15375">
    <property type="entry name" value="ACTIVATOR OF S-PHASE KINASE-RELATED"/>
    <property type="match status" value="1"/>
</dbReference>
<accession>A0A8H5MA21</accession>
<feature type="region of interest" description="Disordered" evidence="5">
    <location>
        <begin position="559"/>
        <end position="580"/>
    </location>
</feature>
<dbReference type="PROSITE" id="PS51265">
    <property type="entry name" value="ZF_DBF4"/>
    <property type="match status" value="1"/>
</dbReference>
<evidence type="ECO:0000313" key="9">
    <source>
        <dbReference type="Proteomes" id="UP000565441"/>
    </source>
</evidence>
<dbReference type="Proteomes" id="UP000565441">
    <property type="component" value="Unassembled WGS sequence"/>
</dbReference>
<dbReference type="InterPro" id="IPR006572">
    <property type="entry name" value="Znf_DBF"/>
</dbReference>
<dbReference type="GO" id="GO:0010571">
    <property type="term" value="P:positive regulation of nuclear cell cycle DNA replication"/>
    <property type="evidence" value="ECO:0007669"/>
    <property type="project" value="TreeGrafter"/>
</dbReference>
<proteinExistence type="predicted"/>
<dbReference type="CDD" id="cd00027">
    <property type="entry name" value="BRCT"/>
    <property type="match status" value="1"/>
</dbReference>
<organism evidence="8 9">
    <name type="scientific">Tricholomella constricta</name>
    <dbReference type="NCBI Taxonomy" id="117010"/>
    <lineage>
        <taxon>Eukaryota</taxon>
        <taxon>Fungi</taxon>
        <taxon>Dikarya</taxon>
        <taxon>Basidiomycota</taxon>
        <taxon>Agaricomycotina</taxon>
        <taxon>Agaricomycetes</taxon>
        <taxon>Agaricomycetidae</taxon>
        <taxon>Agaricales</taxon>
        <taxon>Tricholomatineae</taxon>
        <taxon>Lyophyllaceae</taxon>
        <taxon>Tricholomella</taxon>
    </lineage>
</organism>
<feature type="region of interest" description="Disordered" evidence="5">
    <location>
        <begin position="1"/>
        <end position="81"/>
    </location>
</feature>
<keyword evidence="1" id="KW-0479">Metal-binding</keyword>
<dbReference type="Pfam" id="PF07535">
    <property type="entry name" value="zf-DBF"/>
    <property type="match status" value="1"/>
</dbReference>
<dbReference type="InterPro" id="IPR038545">
    <property type="entry name" value="Znf_DBF_sf"/>
</dbReference>
<name>A0A8H5MA21_9AGAR</name>
<dbReference type="OrthoDB" id="21380at2759"/>
<sequence>MATLNRPPLTNRSHQFPSTVSPIKSQRTASGSKRPRSPEPSADPSAFHPTSKRVKAAMDPSPAPKARDRLRERKHVEREQQKAEFKEKYTRAFPSFTFYFDELNLGSVALDTYEEMIEELGGKIVKFLDRAVTHFISNRPDATLVVSADKENHPKPGVGLKSPIKLKGRVIENSDHNNSVASSTTLIYKVWNTTKLESVLTRLLDPPTASTSTAPSTVKKQVPSLARLLKSEQIHGTTERDPTQKRYDYKYFARGSKFVLIEDLRHELATIAAHEYPVPKTREGALAKPPWPVLYCHPQARGPFIAFDEKEKRRWEKVQRAEGEQKAERKEYSNKIRQAEFMKRKAEANMHAKRSGDLRRSVSMNNLHRAARNDECFLDLDGDGDNLDSAVASGFLASGAAGYMAASGNSVSITSTIGTTSTAGYTSRAFQLPSSVSARTKYVTTSRRLTSTAADKENKAPLMGPPAVIPERQPLLRKSRSTNTLKLPKREEGSKPGYCESCRIKFDDFKAHIVGRKHQRFATNDANFLQLDCVLARVQRRTKADVLDARLKREETRRYHCRGGRHGSGSSSDNPESPLLMGRTFQYGVHEDFDMQGDSDRISDCD</sequence>
<evidence type="ECO:0000259" key="7">
    <source>
        <dbReference type="PROSITE" id="PS51265"/>
    </source>
</evidence>
<keyword evidence="2 4" id="KW-0863">Zinc-finger</keyword>
<evidence type="ECO:0000256" key="3">
    <source>
        <dbReference type="ARBA" id="ARBA00022833"/>
    </source>
</evidence>
<gene>
    <name evidence="8" type="ORF">D9615_002435</name>
</gene>
<dbReference type="InterPro" id="IPR001357">
    <property type="entry name" value="BRCT_dom"/>
</dbReference>
<evidence type="ECO:0000256" key="4">
    <source>
        <dbReference type="PROSITE-ProRule" id="PRU00600"/>
    </source>
</evidence>
<keyword evidence="3" id="KW-0862">Zinc</keyword>
<protein>
    <recommendedName>
        <fullName evidence="10">DBF4-type domain-containing protein</fullName>
    </recommendedName>
</protein>
<dbReference type="Gene3D" id="6.10.250.3410">
    <property type="entry name" value="DBF zinc finger"/>
    <property type="match status" value="1"/>
</dbReference>